<evidence type="ECO:0000259" key="1">
    <source>
        <dbReference type="Pfam" id="PF02915"/>
    </source>
</evidence>
<dbReference type="RefSeq" id="WP_111959349.1">
    <property type="nucleotide sequence ID" value="NZ_CP036313.1"/>
</dbReference>
<evidence type="ECO:0000313" key="2">
    <source>
        <dbReference type="EMBL" id="QBH14939.1"/>
    </source>
</evidence>
<protein>
    <submittedName>
        <fullName evidence="3">Rubrerythrin</fullName>
    </submittedName>
</protein>
<dbReference type="PANTHER" id="PTHR33531">
    <property type="entry name" value="RUBRERYTHRIN SUBFAMILY"/>
    <property type="match status" value="1"/>
</dbReference>
<dbReference type="GO" id="GO:0046872">
    <property type="term" value="F:metal ion binding"/>
    <property type="evidence" value="ECO:0007669"/>
    <property type="project" value="InterPro"/>
</dbReference>
<evidence type="ECO:0000313" key="4">
    <source>
        <dbReference type="Proteomes" id="UP000248798"/>
    </source>
</evidence>
<feature type="domain" description="Rubrerythrin diiron-binding" evidence="1">
    <location>
        <begin position="94"/>
        <end position="147"/>
    </location>
</feature>
<dbReference type="AlphaFoldDB" id="A0A328F8C5"/>
<dbReference type="Proteomes" id="UP000293902">
    <property type="component" value="Chromosome"/>
</dbReference>
<dbReference type="PANTHER" id="PTHR33531:SF10">
    <property type="entry name" value="BLR7895 PROTEIN"/>
    <property type="match status" value="1"/>
</dbReference>
<dbReference type="EMBL" id="CP036313">
    <property type="protein sequence ID" value="QBH14939.1"/>
    <property type="molecule type" value="Genomic_DNA"/>
</dbReference>
<dbReference type="Proteomes" id="UP000248798">
    <property type="component" value="Unassembled WGS sequence"/>
</dbReference>
<dbReference type="InterPro" id="IPR003251">
    <property type="entry name" value="Rr_diiron-bd_dom"/>
</dbReference>
<dbReference type="Pfam" id="PF02915">
    <property type="entry name" value="Rubrerythrin"/>
    <property type="match status" value="2"/>
</dbReference>
<sequence>MKFKSVDEILEFAIDRENAAVALYTSCAQEATSKELKQTFLAFAKEEEKHAAMLSDISGNKAKIDSYEFKKIPDLKISDYMVDSVYEKGMPMPDVLKLAMKNEEKAVKLYQLLADQTDNSDAKKLFLLLAQEESKHKLGLESMYDDYLADMDG</sequence>
<dbReference type="Gene3D" id="1.20.1260.10">
    <property type="match status" value="1"/>
</dbReference>
<dbReference type="SUPFAM" id="SSF47240">
    <property type="entry name" value="Ferritin-like"/>
    <property type="match status" value="1"/>
</dbReference>
<dbReference type="EMBL" id="QLNI01000043">
    <property type="protein sequence ID" value="RAM00599.1"/>
    <property type="molecule type" value="Genomic_DNA"/>
</dbReference>
<keyword evidence="5" id="KW-1185">Reference proteome</keyword>
<dbReference type="GO" id="GO:0016491">
    <property type="term" value="F:oxidoreductase activity"/>
    <property type="evidence" value="ECO:0007669"/>
    <property type="project" value="InterPro"/>
</dbReference>
<reference evidence="2 5" key="2">
    <citation type="submission" date="2019-02" db="EMBL/GenBank/DDBJ databases">
        <title>Complete genome sequence of Desulfobacter hydrogenophilus AcRS1.</title>
        <authorList>
            <person name="Marietou A."/>
            <person name="Lund M.B."/>
            <person name="Marshall I.P.G."/>
            <person name="Schreiber L."/>
            <person name="Jorgensen B."/>
        </authorList>
    </citation>
    <scope>NUCLEOTIDE SEQUENCE [LARGE SCALE GENOMIC DNA]</scope>
    <source>
        <strain evidence="2 5">AcRS1</strain>
    </source>
</reference>
<dbReference type="OrthoDB" id="1118885at2"/>
<dbReference type="InterPro" id="IPR012347">
    <property type="entry name" value="Ferritin-like"/>
</dbReference>
<feature type="domain" description="Rubrerythrin diiron-binding" evidence="1">
    <location>
        <begin position="8"/>
        <end position="60"/>
    </location>
</feature>
<dbReference type="InterPro" id="IPR009078">
    <property type="entry name" value="Ferritin-like_SF"/>
</dbReference>
<dbReference type="CDD" id="cd01045">
    <property type="entry name" value="Ferritin_like_AB"/>
    <property type="match status" value="1"/>
</dbReference>
<reference evidence="3 4" key="1">
    <citation type="submission" date="2018-06" db="EMBL/GenBank/DDBJ databases">
        <title>Complete Genome Sequence of Desulfobacter hydrogenophilus (DSM3380).</title>
        <authorList>
            <person name="Marietou A."/>
            <person name="Schreiber L."/>
            <person name="Marshall I."/>
            <person name="Jorgensen B."/>
        </authorList>
    </citation>
    <scope>NUCLEOTIDE SEQUENCE [LARGE SCALE GENOMIC DNA]</scope>
    <source>
        <strain evidence="3 4">DSM 3380</strain>
    </source>
</reference>
<gene>
    <name evidence="3" type="ORF">DO021_18305</name>
    <name evidence="2" type="ORF">EYB58_19670</name>
</gene>
<evidence type="ECO:0000313" key="5">
    <source>
        <dbReference type="Proteomes" id="UP000293902"/>
    </source>
</evidence>
<organism evidence="3 4">
    <name type="scientific">Desulfobacter hydrogenophilus</name>
    <dbReference type="NCBI Taxonomy" id="2291"/>
    <lineage>
        <taxon>Bacteria</taxon>
        <taxon>Pseudomonadati</taxon>
        <taxon>Thermodesulfobacteriota</taxon>
        <taxon>Desulfobacteria</taxon>
        <taxon>Desulfobacterales</taxon>
        <taxon>Desulfobacteraceae</taxon>
        <taxon>Desulfobacter</taxon>
    </lineage>
</organism>
<accession>A0A328F8C5</accession>
<name>A0A328F8C5_9BACT</name>
<evidence type="ECO:0000313" key="3">
    <source>
        <dbReference type="EMBL" id="RAM00599.1"/>
    </source>
</evidence>
<proteinExistence type="predicted"/>